<proteinExistence type="predicted"/>
<organism evidence="2 3">
    <name type="scientific">Nelumbo nucifera</name>
    <name type="common">Sacred lotus</name>
    <dbReference type="NCBI Taxonomy" id="4432"/>
    <lineage>
        <taxon>Eukaryota</taxon>
        <taxon>Viridiplantae</taxon>
        <taxon>Streptophyta</taxon>
        <taxon>Embryophyta</taxon>
        <taxon>Tracheophyta</taxon>
        <taxon>Spermatophyta</taxon>
        <taxon>Magnoliopsida</taxon>
        <taxon>Proteales</taxon>
        <taxon>Nelumbonaceae</taxon>
        <taxon>Nelumbo</taxon>
    </lineage>
</organism>
<evidence type="ECO:0000256" key="1">
    <source>
        <dbReference type="SAM" id="MobiDB-lite"/>
    </source>
</evidence>
<gene>
    <name evidence="2" type="ORF">HUJ06_018740</name>
</gene>
<accession>A0A822ZV07</accession>
<protein>
    <submittedName>
        <fullName evidence="2">Uncharacterized protein</fullName>
    </submittedName>
</protein>
<evidence type="ECO:0000313" key="3">
    <source>
        <dbReference type="Proteomes" id="UP000607653"/>
    </source>
</evidence>
<sequence>MNHGCGSDKRQASNESKLALCSLRRRIIANKGTEDDRGSGERFRSVPITDY</sequence>
<name>A0A822ZV07_NELNU</name>
<dbReference type="AlphaFoldDB" id="A0A822ZV07"/>
<comment type="caution">
    <text evidence="2">The sequence shown here is derived from an EMBL/GenBank/DDBJ whole genome shotgun (WGS) entry which is preliminary data.</text>
</comment>
<feature type="compositionally biased region" description="Basic and acidic residues" evidence="1">
    <location>
        <begin position="32"/>
        <end position="44"/>
    </location>
</feature>
<dbReference type="EMBL" id="DUZY01000008">
    <property type="protein sequence ID" value="DAD48803.1"/>
    <property type="molecule type" value="Genomic_DNA"/>
</dbReference>
<evidence type="ECO:0000313" key="2">
    <source>
        <dbReference type="EMBL" id="DAD48803.1"/>
    </source>
</evidence>
<reference evidence="2 3" key="1">
    <citation type="journal article" date="2020" name="Mol. Biol. Evol.">
        <title>Distinct Expression and Methylation Patterns for Genes with Different Fates following a Single Whole-Genome Duplication in Flowering Plants.</title>
        <authorList>
            <person name="Shi T."/>
            <person name="Rahmani R.S."/>
            <person name="Gugger P.F."/>
            <person name="Wang M."/>
            <person name="Li H."/>
            <person name="Zhang Y."/>
            <person name="Li Z."/>
            <person name="Wang Q."/>
            <person name="Van de Peer Y."/>
            <person name="Marchal K."/>
            <person name="Chen J."/>
        </authorList>
    </citation>
    <scope>NUCLEOTIDE SEQUENCE [LARGE SCALE GENOMIC DNA]</scope>
    <source>
        <tissue evidence="2">Leaf</tissue>
    </source>
</reference>
<keyword evidence="3" id="KW-1185">Reference proteome</keyword>
<feature type="region of interest" description="Disordered" evidence="1">
    <location>
        <begin position="31"/>
        <end position="51"/>
    </location>
</feature>
<dbReference type="Proteomes" id="UP000607653">
    <property type="component" value="Unassembled WGS sequence"/>
</dbReference>